<dbReference type="GO" id="GO:0004722">
    <property type="term" value="F:protein serine/threonine phosphatase activity"/>
    <property type="evidence" value="ECO:0007669"/>
    <property type="project" value="InterPro"/>
</dbReference>
<dbReference type="PANTHER" id="PTHR47992">
    <property type="entry name" value="PROTEIN PHOSPHATASE"/>
    <property type="match status" value="1"/>
</dbReference>
<proteinExistence type="predicted"/>
<keyword evidence="3" id="KW-1185">Reference proteome</keyword>
<dbReference type="CDD" id="cd00143">
    <property type="entry name" value="PP2Cc"/>
    <property type="match status" value="1"/>
</dbReference>
<dbReference type="InterPro" id="IPR015655">
    <property type="entry name" value="PP2C"/>
</dbReference>
<comment type="caution">
    <text evidence="2">The sequence shown here is derived from an EMBL/GenBank/DDBJ whole genome shotgun (WGS) entry which is preliminary data.</text>
</comment>
<sequence>MFFRFDVSQGDLIVIANIGDSRAVLATISDDVCLVPLQLTVDLKPNLPQETERIRESKGRVFAMLDEPSVDRFVILATDGVWDVLSNREVVEVGSSTPEREESANRLVQHAVCAWKRKKPGMAVDDISAICLFFHNSTSSQTVDTIKLP</sequence>
<dbReference type="InterPro" id="IPR036457">
    <property type="entry name" value="PPM-type-like_dom_sf"/>
</dbReference>
<feature type="domain" description="PPM-type phosphatase" evidence="1">
    <location>
        <begin position="1"/>
        <end position="134"/>
    </location>
</feature>
<dbReference type="Proteomes" id="UP000306102">
    <property type="component" value="Unassembled WGS sequence"/>
</dbReference>
<organism evidence="2 3">
    <name type="scientific">Camellia sinensis var. sinensis</name>
    <name type="common">China tea</name>
    <dbReference type="NCBI Taxonomy" id="542762"/>
    <lineage>
        <taxon>Eukaryota</taxon>
        <taxon>Viridiplantae</taxon>
        <taxon>Streptophyta</taxon>
        <taxon>Embryophyta</taxon>
        <taxon>Tracheophyta</taxon>
        <taxon>Spermatophyta</taxon>
        <taxon>Magnoliopsida</taxon>
        <taxon>eudicotyledons</taxon>
        <taxon>Gunneridae</taxon>
        <taxon>Pentapetalae</taxon>
        <taxon>asterids</taxon>
        <taxon>Ericales</taxon>
        <taxon>Theaceae</taxon>
        <taxon>Camellia</taxon>
    </lineage>
</organism>
<evidence type="ECO:0000259" key="1">
    <source>
        <dbReference type="PROSITE" id="PS51746"/>
    </source>
</evidence>
<dbReference type="PROSITE" id="PS51746">
    <property type="entry name" value="PPM_2"/>
    <property type="match status" value="1"/>
</dbReference>
<name>A0A4S4DUD4_CAMSN</name>
<protein>
    <recommendedName>
        <fullName evidence="1">PPM-type phosphatase domain-containing protein</fullName>
    </recommendedName>
</protein>
<dbReference type="InterPro" id="IPR001932">
    <property type="entry name" value="PPM-type_phosphatase-like_dom"/>
</dbReference>
<evidence type="ECO:0000313" key="3">
    <source>
        <dbReference type="Proteomes" id="UP000306102"/>
    </source>
</evidence>
<evidence type="ECO:0000313" key="2">
    <source>
        <dbReference type="EMBL" id="THG06891.1"/>
    </source>
</evidence>
<dbReference type="Gene3D" id="3.60.40.10">
    <property type="entry name" value="PPM-type phosphatase domain"/>
    <property type="match status" value="2"/>
</dbReference>
<dbReference type="Pfam" id="PF00481">
    <property type="entry name" value="PP2C"/>
    <property type="match status" value="2"/>
</dbReference>
<reference evidence="2 3" key="1">
    <citation type="journal article" date="2018" name="Proc. Natl. Acad. Sci. U.S.A.">
        <title>Draft genome sequence of Camellia sinensis var. sinensis provides insights into the evolution of the tea genome and tea quality.</title>
        <authorList>
            <person name="Wei C."/>
            <person name="Yang H."/>
            <person name="Wang S."/>
            <person name="Zhao J."/>
            <person name="Liu C."/>
            <person name="Gao L."/>
            <person name="Xia E."/>
            <person name="Lu Y."/>
            <person name="Tai Y."/>
            <person name="She G."/>
            <person name="Sun J."/>
            <person name="Cao H."/>
            <person name="Tong W."/>
            <person name="Gao Q."/>
            <person name="Li Y."/>
            <person name="Deng W."/>
            <person name="Jiang X."/>
            <person name="Wang W."/>
            <person name="Chen Q."/>
            <person name="Zhang S."/>
            <person name="Li H."/>
            <person name="Wu J."/>
            <person name="Wang P."/>
            <person name="Li P."/>
            <person name="Shi C."/>
            <person name="Zheng F."/>
            <person name="Jian J."/>
            <person name="Huang B."/>
            <person name="Shan D."/>
            <person name="Shi M."/>
            <person name="Fang C."/>
            <person name="Yue Y."/>
            <person name="Li F."/>
            <person name="Li D."/>
            <person name="Wei S."/>
            <person name="Han B."/>
            <person name="Jiang C."/>
            <person name="Yin Y."/>
            <person name="Xia T."/>
            <person name="Zhang Z."/>
            <person name="Bennetzen J.L."/>
            <person name="Zhao S."/>
            <person name="Wan X."/>
        </authorList>
    </citation>
    <scope>NUCLEOTIDE SEQUENCE [LARGE SCALE GENOMIC DNA]</scope>
    <source>
        <strain evidence="3">cv. Shuchazao</strain>
        <tissue evidence="2">Leaf</tissue>
    </source>
</reference>
<accession>A0A4S4DUD4</accession>
<dbReference type="AlphaFoldDB" id="A0A4S4DUD4"/>
<gene>
    <name evidence="2" type="ORF">TEA_016613</name>
</gene>
<dbReference type="EMBL" id="SDRB02010376">
    <property type="protein sequence ID" value="THG06891.1"/>
    <property type="molecule type" value="Genomic_DNA"/>
</dbReference>
<dbReference type="SUPFAM" id="SSF81606">
    <property type="entry name" value="PP2C-like"/>
    <property type="match status" value="1"/>
</dbReference>